<dbReference type="InterPro" id="IPR000719">
    <property type="entry name" value="Prot_kinase_dom"/>
</dbReference>
<dbReference type="GeneID" id="37140828"/>
<feature type="domain" description="Protein kinase" evidence="1">
    <location>
        <begin position="1"/>
        <end position="276"/>
    </location>
</feature>
<gene>
    <name evidence="2" type="ORF">BO82DRAFT_384261</name>
</gene>
<dbReference type="RefSeq" id="XP_025490776.1">
    <property type="nucleotide sequence ID" value="XM_025638086.1"/>
</dbReference>
<evidence type="ECO:0000259" key="1">
    <source>
        <dbReference type="PROSITE" id="PS50011"/>
    </source>
</evidence>
<protein>
    <recommendedName>
        <fullName evidence="1">Protein kinase domain-containing protein</fullName>
    </recommendedName>
</protein>
<dbReference type="Proteomes" id="UP000248340">
    <property type="component" value="Unassembled WGS sequence"/>
</dbReference>
<dbReference type="VEuPathDB" id="FungiDB:BO82DRAFT_384261"/>
<dbReference type="PROSITE" id="PS50011">
    <property type="entry name" value="PROTEIN_KINASE_DOM"/>
    <property type="match status" value="1"/>
</dbReference>
<reference evidence="2 3" key="1">
    <citation type="submission" date="2016-12" db="EMBL/GenBank/DDBJ databases">
        <title>The genomes of Aspergillus section Nigri reveals drivers in fungal speciation.</title>
        <authorList>
            <consortium name="DOE Joint Genome Institute"/>
            <person name="Vesth T.C."/>
            <person name="Nybo J."/>
            <person name="Theobald S."/>
            <person name="Brandl J."/>
            <person name="Frisvad J.C."/>
            <person name="Nielsen K.F."/>
            <person name="Lyhne E.K."/>
            <person name="Kogle M.E."/>
            <person name="Kuo A."/>
            <person name="Riley R."/>
            <person name="Clum A."/>
            <person name="Nolan M."/>
            <person name="Lipzen A."/>
            <person name="Salamov A."/>
            <person name="Henrissat B."/>
            <person name="Wiebenga A."/>
            <person name="De Vries R.P."/>
            <person name="Grigoriev I.V."/>
            <person name="Mortensen U.H."/>
            <person name="Andersen M.R."/>
            <person name="Baker S.E."/>
        </authorList>
    </citation>
    <scope>NUCLEOTIDE SEQUENCE [LARGE SCALE GENOMIC DNA]</scope>
    <source>
        <strain evidence="2 3">CBS 121591</strain>
    </source>
</reference>
<dbReference type="PANTHER" id="PTHR24361">
    <property type="entry name" value="MITOGEN-ACTIVATED KINASE KINASE KINASE"/>
    <property type="match status" value="1"/>
</dbReference>
<dbReference type="Gene3D" id="1.10.510.10">
    <property type="entry name" value="Transferase(Phosphotransferase) domain 1"/>
    <property type="match status" value="1"/>
</dbReference>
<accession>A0A319C3N0</accession>
<dbReference type="InterPro" id="IPR011009">
    <property type="entry name" value="Kinase-like_dom_sf"/>
</dbReference>
<dbReference type="OrthoDB" id="4062651at2759"/>
<dbReference type="PANTHER" id="PTHR24361:SF785">
    <property type="entry name" value="DUAL SPECIFICITY MITOGEN-ACTIVATED PROTEIN KINASE KINASE 1"/>
    <property type="match status" value="1"/>
</dbReference>
<evidence type="ECO:0000313" key="2">
    <source>
        <dbReference type="EMBL" id="PYH80576.1"/>
    </source>
</evidence>
<keyword evidence="3" id="KW-1185">Reference proteome</keyword>
<name>A0A319C3N0_9EURO</name>
<organism evidence="2 3">
    <name type="scientific">Aspergillus uvarum CBS 121591</name>
    <dbReference type="NCBI Taxonomy" id="1448315"/>
    <lineage>
        <taxon>Eukaryota</taxon>
        <taxon>Fungi</taxon>
        <taxon>Dikarya</taxon>
        <taxon>Ascomycota</taxon>
        <taxon>Pezizomycotina</taxon>
        <taxon>Eurotiomycetes</taxon>
        <taxon>Eurotiomycetidae</taxon>
        <taxon>Eurotiales</taxon>
        <taxon>Aspergillaceae</taxon>
        <taxon>Aspergillus</taxon>
        <taxon>Aspergillus subgen. Circumdati</taxon>
    </lineage>
</organism>
<sequence>MAPVTNLQSPIELPVNRRIPHPHLAFPFVQSQTENEFVHYGSPYDQISRIFVGLNPSWNEIDAIEFREGIPVGFVSQCKLEEKEIPVQRLRQSSHPSLLKIREVFFLKGSAYFIYDQWGLTLAEILHLSPVFRLSEVEVAVICKAVLLGLRYIHKELDIHYGGLSPSKILVTNMGEVKITGIGKRLFQKPSSLEKARDVQAVCRLARCLLDDEETTSVHGTIGLLAEDFAGAPATVTADELLQHPFLQVSAVSWCLRPIHILYKVALERKQELDSR</sequence>
<evidence type="ECO:0000313" key="3">
    <source>
        <dbReference type="Proteomes" id="UP000248340"/>
    </source>
</evidence>
<dbReference type="SUPFAM" id="SSF56112">
    <property type="entry name" value="Protein kinase-like (PK-like)"/>
    <property type="match status" value="1"/>
</dbReference>
<dbReference type="GO" id="GO:0005737">
    <property type="term" value="C:cytoplasm"/>
    <property type="evidence" value="ECO:0007669"/>
    <property type="project" value="TreeGrafter"/>
</dbReference>
<dbReference type="GO" id="GO:0004674">
    <property type="term" value="F:protein serine/threonine kinase activity"/>
    <property type="evidence" value="ECO:0007669"/>
    <property type="project" value="TreeGrafter"/>
</dbReference>
<dbReference type="InterPro" id="IPR053235">
    <property type="entry name" value="Ser_Thr_kinase"/>
</dbReference>
<proteinExistence type="predicted"/>
<dbReference type="GO" id="GO:0005524">
    <property type="term" value="F:ATP binding"/>
    <property type="evidence" value="ECO:0007669"/>
    <property type="project" value="InterPro"/>
</dbReference>
<dbReference type="EMBL" id="KZ821708">
    <property type="protein sequence ID" value="PYH80576.1"/>
    <property type="molecule type" value="Genomic_DNA"/>
</dbReference>
<dbReference type="STRING" id="1448315.A0A319C3N0"/>
<dbReference type="AlphaFoldDB" id="A0A319C3N0"/>